<evidence type="ECO:0000313" key="1">
    <source>
        <dbReference type="EMBL" id="KZT38494.1"/>
    </source>
</evidence>
<feature type="non-terminal residue" evidence="1">
    <location>
        <position position="82"/>
    </location>
</feature>
<sequence length="82" mass="9486">MLMELLDDKSLSACAQVSKMISDHALDVLYRTGPDLLHILKLLCPDIERGTEKSITQNITPFHRDRFLHYKSRIRTLSLTNF</sequence>
<dbReference type="EMBL" id="KV428062">
    <property type="protein sequence ID" value="KZT38494.1"/>
    <property type="molecule type" value="Genomic_DNA"/>
</dbReference>
<protein>
    <submittedName>
        <fullName evidence="1">Uncharacterized protein</fullName>
    </submittedName>
</protein>
<keyword evidence="2" id="KW-1185">Reference proteome</keyword>
<accession>A0A166DG53</accession>
<dbReference type="AlphaFoldDB" id="A0A166DG53"/>
<proteinExistence type="predicted"/>
<dbReference type="OrthoDB" id="2773799at2759"/>
<evidence type="ECO:0000313" key="2">
    <source>
        <dbReference type="Proteomes" id="UP000076798"/>
    </source>
</evidence>
<organism evidence="1 2">
    <name type="scientific">Sistotremastrum suecicum HHB10207 ss-3</name>
    <dbReference type="NCBI Taxonomy" id="1314776"/>
    <lineage>
        <taxon>Eukaryota</taxon>
        <taxon>Fungi</taxon>
        <taxon>Dikarya</taxon>
        <taxon>Basidiomycota</taxon>
        <taxon>Agaricomycotina</taxon>
        <taxon>Agaricomycetes</taxon>
        <taxon>Sistotremastrales</taxon>
        <taxon>Sistotremastraceae</taxon>
        <taxon>Sistotremastrum</taxon>
    </lineage>
</organism>
<dbReference type="Proteomes" id="UP000076798">
    <property type="component" value="Unassembled WGS sequence"/>
</dbReference>
<name>A0A166DG53_9AGAM</name>
<reference evidence="1 2" key="1">
    <citation type="journal article" date="2016" name="Mol. Biol. Evol.">
        <title>Comparative Genomics of Early-Diverging Mushroom-Forming Fungi Provides Insights into the Origins of Lignocellulose Decay Capabilities.</title>
        <authorList>
            <person name="Nagy L.G."/>
            <person name="Riley R."/>
            <person name="Tritt A."/>
            <person name="Adam C."/>
            <person name="Daum C."/>
            <person name="Floudas D."/>
            <person name="Sun H."/>
            <person name="Yadav J.S."/>
            <person name="Pangilinan J."/>
            <person name="Larsson K.H."/>
            <person name="Matsuura K."/>
            <person name="Barry K."/>
            <person name="Labutti K."/>
            <person name="Kuo R."/>
            <person name="Ohm R.A."/>
            <person name="Bhattacharya S.S."/>
            <person name="Shirouzu T."/>
            <person name="Yoshinaga Y."/>
            <person name="Martin F.M."/>
            <person name="Grigoriev I.V."/>
            <person name="Hibbett D.S."/>
        </authorList>
    </citation>
    <scope>NUCLEOTIDE SEQUENCE [LARGE SCALE GENOMIC DNA]</scope>
    <source>
        <strain evidence="1 2">HHB10207 ss-3</strain>
    </source>
</reference>
<gene>
    <name evidence="1" type="ORF">SISSUDRAFT_1046919</name>
</gene>